<feature type="transmembrane region" description="Helical" evidence="2">
    <location>
        <begin position="240"/>
        <end position="259"/>
    </location>
</feature>
<dbReference type="Proteomes" id="UP000222106">
    <property type="component" value="Unassembled WGS sequence"/>
</dbReference>
<dbReference type="EMBL" id="PDJI01000004">
    <property type="protein sequence ID" value="PFG41043.1"/>
    <property type="molecule type" value="Genomic_DNA"/>
</dbReference>
<evidence type="ECO:0000256" key="1">
    <source>
        <dbReference type="SAM" id="MobiDB-lite"/>
    </source>
</evidence>
<dbReference type="AlphaFoldDB" id="A0A2A9EQK0"/>
<keyword evidence="2" id="KW-0472">Membrane</keyword>
<keyword evidence="2" id="KW-1133">Transmembrane helix</keyword>
<name>A0A2A9EQK0_9MICO</name>
<gene>
    <name evidence="3" type="ORF">ATJ97_3589</name>
</gene>
<feature type="transmembrane region" description="Helical" evidence="2">
    <location>
        <begin position="280"/>
        <end position="305"/>
    </location>
</feature>
<protein>
    <submittedName>
        <fullName evidence="3">Uncharacterized protein</fullName>
    </submittedName>
</protein>
<feature type="transmembrane region" description="Helical" evidence="2">
    <location>
        <begin position="25"/>
        <end position="46"/>
    </location>
</feature>
<comment type="caution">
    <text evidence="3">The sequence shown here is derived from an EMBL/GenBank/DDBJ whole genome shotgun (WGS) entry which is preliminary data.</text>
</comment>
<evidence type="ECO:0000313" key="3">
    <source>
        <dbReference type="EMBL" id="PFG41043.1"/>
    </source>
</evidence>
<keyword evidence="4" id="KW-1185">Reference proteome</keyword>
<evidence type="ECO:0000313" key="4">
    <source>
        <dbReference type="Proteomes" id="UP000222106"/>
    </source>
</evidence>
<accession>A0A2A9EQK0</accession>
<reference evidence="3 4" key="1">
    <citation type="submission" date="2017-10" db="EMBL/GenBank/DDBJ databases">
        <title>Sequencing the genomes of 1000 actinobacteria strains.</title>
        <authorList>
            <person name="Klenk H.-P."/>
        </authorList>
    </citation>
    <scope>NUCLEOTIDE SEQUENCE [LARGE SCALE GENOMIC DNA]</scope>
    <source>
        <strain evidence="3 4">DSM 21838</strain>
    </source>
</reference>
<keyword evidence="2" id="KW-0812">Transmembrane</keyword>
<proteinExistence type="predicted"/>
<feature type="transmembrane region" description="Helical" evidence="2">
    <location>
        <begin position="198"/>
        <end position="220"/>
    </location>
</feature>
<feature type="region of interest" description="Disordered" evidence="1">
    <location>
        <begin position="346"/>
        <end position="369"/>
    </location>
</feature>
<sequence>MTGDPLAPAADNCGGMRHATFATAYWTLAAGAGLLLAATGTDLALAERLPTPTAALAGLLPLPVFLVLAAALAAVLAGTAGRFATDRRTGGGGTGRSRSGVGLVVAGAVASGVLVLLTLTAGLLALVGYLPLAVVMAPFHEGMRDSLVRTVDASLVVQLIVVVGVLLWGAAAREHLRRHPVPVPAWARPDAAARWGRWAVAVAVVPPLAYALTRFVWMFYPLGFDREFWETSRVEGGLLAGVWLGAFAVLGAILTIGLVQRWGEIVPAWVPVISGRRVPPAAAVVPATFVSIVVTPAGISMFRQAMDGDMATEIIENWAAAGPTFLWPVWGLALGAATLAYALRRRGEPGSGPSRRRGSGDAASPDAGL</sequence>
<organism evidence="3 4">
    <name type="scientific">Georgenia soli</name>
    <dbReference type="NCBI Taxonomy" id="638953"/>
    <lineage>
        <taxon>Bacteria</taxon>
        <taxon>Bacillati</taxon>
        <taxon>Actinomycetota</taxon>
        <taxon>Actinomycetes</taxon>
        <taxon>Micrococcales</taxon>
        <taxon>Bogoriellaceae</taxon>
        <taxon>Georgenia</taxon>
    </lineage>
</organism>
<evidence type="ECO:0000256" key="2">
    <source>
        <dbReference type="SAM" id="Phobius"/>
    </source>
</evidence>
<feature type="transmembrane region" description="Helical" evidence="2">
    <location>
        <begin position="101"/>
        <end position="130"/>
    </location>
</feature>
<feature type="transmembrane region" description="Helical" evidence="2">
    <location>
        <begin position="325"/>
        <end position="343"/>
    </location>
</feature>
<feature type="transmembrane region" description="Helical" evidence="2">
    <location>
        <begin position="58"/>
        <end position="80"/>
    </location>
</feature>
<feature type="transmembrane region" description="Helical" evidence="2">
    <location>
        <begin position="150"/>
        <end position="170"/>
    </location>
</feature>